<sequence>MLRRKGVWNDVSCRYRLPFACKKAPVGCRDIPQVDNATPVTTRINFGVGEILQYTCNAGFTSSGPTDVVCTKRGVFSRPGLSCVGACMPPPVIPNAEIPNAEEAYLLGDVAKYACNPGFRGSGHSYIKCRSDLTWSPTNFRCNSECSIPPVIPNARPVTYKRKTSYKFGNVVKYSCNRGYRSSSTKNKVTCLRDGTWGTPTFVCHDGCGVVPRVANARPRP</sequence>
<dbReference type="AlphaFoldDB" id="F7AJQ7"/>
<dbReference type="OMA" id="TNDAECS"/>
<accession>F7AJQ7</accession>
<feature type="disulfide bond" evidence="4">
    <location>
        <begin position="115"/>
        <end position="142"/>
    </location>
</feature>
<dbReference type="GeneTree" id="ENSGT00940000154967"/>
<dbReference type="InParanoid" id="F7AJQ7"/>
<dbReference type="STRING" id="7719.ENSCINP00000029038"/>
<dbReference type="CDD" id="cd00033">
    <property type="entry name" value="CCP"/>
    <property type="match status" value="3"/>
</dbReference>
<evidence type="ECO:0000256" key="1">
    <source>
        <dbReference type="ARBA" id="ARBA00022659"/>
    </source>
</evidence>
<dbReference type="SUPFAM" id="SSF57535">
    <property type="entry name" value="Complement control module/SCR domain"/>
    <property type="match status" value="3"/>
</dbReference>
<dbReference type="Ensembl" id="ENSCINT00000029284.2">
    <property type="protein sequence ID" value="ENSCINP00000029038.2"/>
    <property type="gene ID" value="ENSCING00000016961.2"/>
</dbReference>
<keyword evidence="7" id="KW-1185">Reference proteome</keyword>
<comment type="caution">
    <text evidence="4">Lacks conserved residue(s) required for the propagation of feature annotation.</text>
</comment>
<evidence type="ECO:0000256" key="2">
    <source>
        <dbReference type="ARBA" id="ARBA00022729"/>
    </source>
</evidence>
<dbReference type="Gene3D" id="2.10.70.10">
    <property type="entry name" value="Complement Module, domain 1"/>
    <property type="match status" value="3"/>
</dbReference>
<dbReference type="Pfam" id="PF00084">
    <property type="entry name" value="Sushi"/>
    <property type="match status" value="3"/>
</dbReference>
<dbReference type="HOGENOM" id="CLU_1327677_0_0_1"/>
<dbReference type="PANTHER" id="PTHR45785">
    <property type="entry name" value="COMPLEMENT FACTOR H-RELATED"/>
    <property type="match status" value="1"/>
</dbReference>
<keyword evidence="1 4" id="KW-0768">Sushi</keyword>
<evidence type="ECO:0000313" key="6">
    <source>
        <dbReference type="Ensembl" id="ENSCINP00000029038.2"/>
    </source>
</evidence>
<dbReference type="InterPro" id="IPR000436">
    <property type="entry name" value="Sushi_SCR_CCP_dom"/>
</dbReference>
<keyword evidence="2" id="KW-0732">Signal</keyword>
<name>F7AJQ7_CIOIN</name>
<feature type="domain" description="Sushi" evidence="5">
    <location>
        <begin position="144"/>
        <end position="206"/>
    </location>
</feature>
<dbReference type="InterPro" id="IPR035976">
    <property type="entry name" value="Sushi/SCR/CCP_sf"/>
</dbReference>
<dbReference type="Proteomes" id="UP000008144">
    <property type="component" value="Unassembled WGS sequence"/>
</dbReference>
<dbReference type="InterPro" id="IPR051503">
    <property type="entry name" value="ComplSys_Reg/VirEntry_Med"/>
</dbReference>
<keyword evidence="3 4" id="KW-1015">Disulfide bond</keyword>
<proteinExistence type="predicted"/>
<reference evidence="7" key="1">
    <citation type="journal article" date="2002" name="Science">
        <title>The draft genome of Ciona intestinalis: insights into chordate and vertebrate origins.</title>
        <authorList>
            <person name="Dehal P."/>
            <person name="Satou Y."/>
            <person name="Campbell R.K."/>
            <person name="Chapman J."/>
            <person name="Degnan B."/>
            <person name="De Tomaso A."/>
            <person name="Davidson B."/>
            <person name="Di Gregorio A."/>
            <person name="Gelpke M."/>
            <person name="Goodstein D.M."/>
            <person name="Harafuji N."/>
            <person name="Hastings K.E."/>
            <person name="Ho I."/>
            <person name="Hotta K."/>
            <person name="Huang W."/>
            <person name="Kawashima T."/>
            <person name="Lemaire P."/>
            <person name="Martinez D."/>
            <person name="Meinertzhagen I.A."/>
            <person name="Necula S."/>
            <person name="Nonaka M."/>
            <person name="Putnam N."/>
            <person name="Rash S."/>
            <person name="Saiga H."/>
            <person name="Satake M."/>
            <person name="Terry A."/>
            <person name="Yamada L."/>
            <person name="Wang H.G."/>
            <person name="Awazu S."/>
            <person name="Azumi K."/>
            <person name="Boore J."/>
            <person name="Branno M."/>
            <person name="Chin-Bow S."/>
            <person name="DeSantis R."/>
            <person name="Doyle S."/>
            <person name="Francino P."/>
            <person name="Keys D.N."/>
            <person name="Haga S."/>
            <person name="Hayashi H."/>
            <person name="Hino K."/>
            <person name="Imai K.S."/>
            <person name="Inaba K."/>
            <person name="Kano S."/>
            <person name="Kobayashi K."/>
            <person name="Kobayashi M."/>
            <person name="Lee B.I."/>
            <person name="Makabe K.W."/>
            <person name="Manohar C."/>
            <person name="Matassi G."/>
            <person name="Medina M."/>
            <person name="Mochizuki Y."/>
            <person name="Mount S."/>
            <person name="Morishita T."/>
            <person name="Miura S."/>
            <person name="Nakayama A."/>
            <person name="Nishizaka S."/>
            <person name="Nomoto H."/>
            <person name="Ohta F."/>
            <person name="Oishi K."/>
            <person name="Rigoutsos I."/>
            <person name="Sano M."/>
            <person name="Sasaki A."/>
            <person name="Sasakura Y."/>
            <person name="Shoguchi E."/>
            <person name="Shin-i T."/>
            <person name="Spagnuolo A."/>
            <person name="Stainier D."/>
            <person name="Suzuki M.M."/>
            <person name="Tassy O."/>
            <person name="Takatori N."/>
            <person name="Tokuoka M."/>
            <person name="Yagi K."/>
            <person name="Yoshizaki F."/>
            <person name="Wada S."/>
            <person name="Zhang C."/>
            <person name="Hyatt P.D."/>
            <person name="Larimer F."/>
            <person name="Detter C."/>
            <person name="Doggett N."/>
            <person name="Glavina T."/>
            <person name="Hawkins T."/>
            <person name="Richardson P."/>
            <person name="Lucas S."/>
            <person name="Kohara Y."/>
            <person name="Levine M."/>
            <person name="Satoh N."/>
            <person name="Rokhsar D.S."/>
        </authorList>
    </citation>
    <scope>NUCLEOTIDE SEQUENCE [LARGE SCALE GENOMIC DNA]</scope>
</reference>
<dbReference type="PROSITE" id="PS50923">
    <property type="entry name" value="SUSHI"/>
    <property type="match status" value="2"/>
</dbReference>
<reference evidence="6" key="2">
    <citation type="submission" date="2025-08" db="UniProtKB">
        <authorList>
            <consortium name="Ensembl"/>
        </authorList>
    </citation>
    <scope>IDENTIFICATION</scope>
</reference>
<evidence type="ECO:0000256" key="4">
    <source>
        <dbReference type="PROSITE-ProRule" id="PRU00302"/>
    </source>
</evidence>
<organism evidence="6 7">
    <name type="scientific">Ciona intestinalis</name>
    <name type="common">Transparent sea squirt</name>
    <name type="synonym">Ascidia intestinalis</name>
    <dbReference type="NCBI Taxonomy" id="7719"/>
    <lineage>
        <taxon>Eukaryota</taxon>
        <taxon>Metazoa</taxon>
        <taxon>Chordata</taxon>
        <taxon>Tunicata</taxon>
        <taxon>Ascidiacea</taxon>
        <taxon>Phlebobranchia</taxon>
        <taxon>Cionidae</taxon>
        <taxon>Ciona</taxon>
    </lineage>
</organism>
<dbReference type="PANTHER" id="PTHR45785:SF12">
    <property type="entry name" value="COMPLEMENT FACTOR H-RELATED PROTEIN 1-RELATED"/>
    <property type="match status" value="1"/>
</dbReference>
<dbReference type="SMART" id="SM00032">
    <property type="entry name" value="CCP"/>
    <property type="match status" value="3"/>
</dbReference>
<feature type="domain" description="Sushi" evidence="5">
    <location>
        <begin position="85"/>
        <end position="142"/>
    </location>
</feature>
<evidence type="ECO:0000259" key="5">
    <source>
        <dbReference type="PROSITE" id="PS50923"/>
    </source>
</evidence>
<evidence type="ECO:0000256" key="3">
    <source>
        <dbReference type="ARBA" id="ARBA00023157"/>
    </source>
</evidence>
<reference evidence="6" key="3">
    <citation type="submission" date="2025-09" db="UniProtKB">
        <authorList>
            <consortium name="Ensembl"/>
        </authorList>
    </citation>
    <scope>IDENTIFICATION</scope>
</reference>
<evidence type="ECO:0000313" key="7">
    <source>
        <dbReference type="Proteomes" id="UP000008144"/>
    </source>
</evidence>
<protein>
    <recommendedName>
        <fullName evidence="5">Sushi domain-containing protein</fullName>
    </recommendedName>
</protein>